<keyword evidence="15" id="KW-1185">Reference proteome</keyword>
<feature type="active site" description="Proton donor" evidence="11">
    <location>
        <position position="222"/>
    </location>
</feature>
<dbReference type="NCBIfam" id="NF004076">
    <property type="entry name" value="PRK05581.1-4"/>
    <property type="match status" value="1"/>
</dbReference>
<evidence type="ECO:0000256" key="3">
    <source>
        <dbReference type="ARBA" id="ARBA00001941"/>
    </source>
</evidence>
<accession>A0A5J4Z2X2</accession>
<feature type="binding site" evidence="13">
    <location>
        <position position="224"/>
    </location>
    <ligand>
        <name>substrate</name>
    </ligand>
</feature>
<feature type="active site" description="Proton acceptor" evidence="11">
    <location>
        <position position="73"/>
    </location>
</feature>
<keyword evidence="8 12" id="KW-0479">Metal-binding</keyword>
<dbReference type="FunFam" id="3.20.20.70:FF:000171">
    <property type="entry name" value="Ribulose-phosphate 3-epimerase"/>
    <property type="match status" value="1"/>
</dbReference>
<evidence type="ECO:0000256" key="6">
    <source>
        <dbReference type="ARBA" id="ARBA00009541"/>
    </source>
</evidence>
<comment type="caution">
    <text evidence="14">The sequence shown here is derived from an EMBL/GenBank/DDBJ whole genome shotgun (WGS) entry which is preliminary data.</text>
</comment>
<dbReference type="OMA" id="CHLMIED"/>
<dbReference type="EMBL" id="VRMN01000002">
    <property type="protein sequence ID" value="KAA8497283.1"/>
    <property type="molecule type" value="Genomic_DNA"/>
</dbReference>
<dbReference type="EC" id="5.1.3.1" evidence="7 10"/>
<dbReference type="HAMAP" id="MF_02227">
    <property type="entry name" value="RPE"/>
    <property type="match status" value="1"/>
</dbReference>
<feature type="binding site" evidence="12">
    <location>
        <position position="222"/>
    </location>
    <ligand>
        <name>a divalent metal cation</name>
        <dbReference type="ChEBI" id="CHEBI:60240"/>
    </ligand>
</feature>
<organism evidence="14 15">
    <name type="scientific">Porphyridium purpureum</name>
    <name type="common">Red alga</name>
    <name type="synonym">Porphyridium cruentum</name>
    <dbReference type="NCBI Taxonomy" id="35688"/>
    <lineage>
        <taxon>Eukaryota</taxon>
        <taxon>Rhodophyta</taxon>
        <taxon>Bangiophyceae</taxon>
        <taxon>Porphyridiales</taxon>
        <taxon>Porphyridiaceae</taxon>
        <taxon>Porphyridium</taxon>
    </lineage>
</organism>
<evidence type="ECO:0000256" key="11">
    <source>
        <dbReference type="PIRSR" id="PIRSR001461-1"/>
    </source>
</evidence>
<feature type="binding site" evidence="12">
    <location>
        <position position="104"/>
    </location>
    <ligand>
        <name>a divalent metal cation</name>
        <dbReference type="ChEBI" id="CHEBI:60240"/>
    </ligand>
</feature>
<dbReference type="GO" id="GO:0005975">
    <property type="term" value="P:carbohydrate metabolic process"/>
    <property type="evidence" value="ECO:0007669"/>
    <property type="project" value="InterPro"/>
</dbReference>
<comment type="cofactor">
    <cofactor evidence="12">
        <name>a divalent metal cation</name>
        <dbReference type="ChEBI" id="CHEBI:60240"/>
    </cofactor>
    <text evidence="12">Binds 1 divalent metal cation per subunit.</text>
</comment>
<feature type="binding site" evidence="13">
    <location>
        <begin position="193"/>
        <end position="196"/>
    </location>
    <ligand>
        <name>substrate</name>
    </ligand>
</feature>
<comment type="catalytic activity">
    <reaction evidence="1 10">
        <text>D-ribulose 5-phosphate = D-xylulose 5-phosphate</text>
        <dbReference type="Rhea" id="RHEA:13677"/>
        <dbReference type="ChEBI" id="CHEBI:57737"/>
        <dbReference type="ChEBI" id="CHEBI:58121"/>
        <dbReference type="EC" id="5.1.3.1"/>
    </reaction>
</comment>
<evidence type="ECO:0000256" key="4">
    <source>
        <dbReference type="ARBA" id="ARBA00001947"/>
    </source>
</evidence>
<protein>
    <recommendedName>
        <fullName evidence="7 10">Ribulose-phosphate 3-epimerase</fullName>
        <ecNumber evidence="7 10">5.1.3.1</ecNumber>
    </recommendedName>
</protein>
<evidence type="ECO:0000256" key="7">
    <source>
        <dbReference type="ARBA" id="ARBA00013188"/>
    </source>
</evidence>
<comment type="cofactor">
    <cofactor evidence="5">
        <name>Fe(2+)</name>
        <dbReference type="ChEBI" id="CHEBI:29033"/>
    </cofactor>
</comment>
<feature type="binding site" evidence="12">
    <location>
        <position position="73"/>
    </location>
    <ligand>
        <name>a divalent metal cation</name>
        <dbReference type="ChEBI" id="CHEBI:60240"/>
    </ligand>
</feature>
<keyword evidence="12" id="KW-0170">Cobalt</keyword>
<dbReference type="Proteomes" id="UP000324585">
    <property type="component" value="Unassembled WGS sequence"/>
</dbReference>
<dbReference type="GO" id="GO:0006098">
    <property type="term" value="P:pentose-phosphate shunt"/>
    <property type="evidence" value="ECO:0007669"/>
    <property type="project" value="InterPro"/>
</dbReference>
<proteinExistence type="inferred from homology"/>
<dbReference type="InterPro" id="IPR013785">
    <property type="entry name" value="Aldolase_TIM"/>
</dbReference>
<comment type="cofactor">
    <cofactor evidence="4">
        <name>Zn(2+)</name>
        <dbReference type="ChEBI" id="CHEBI:29105"/>
    </cofactor>
</comment>
<keyword evidence="12" id="KW-0862">Zinc</keyword>
<comment type="cofactor">
    <cofactor evidence="2">
        <name>Mn(2+)</name>
        <dbReference type="ChEBI" id="CHEBI:29035"/>
    </cofactor>
</comment>
<dbReference type="PROSITE" id="PS01086">
    <property type="entry name" value="RIBUL_P_3_EPIMER_2"/>
    <property type="match status" value="1"/>
</dbReference>
<comment type="cofactor">
    <cofactor evidence="3">
        <name>Co(2+)</name>
        <dbReference type="ChEBI" id="CHEBI:48828"/>
    </cofactor>
</comment>
<dbReference type="AlphaFoldDB" id="A0A5J4Z2X2"/>
<keyword evidence="9 10" id="KW-0413">Isomerase</keyword>
<dbReference type="Gene3D" id="3.20.20.70">
    <property type="entry name" value="Aldolase class I"/>
    <property type="match status" value="1"/>
</dbReference>
<evidence type="ECO:0000256" key="9">
    <source>
        <dbReference type="ARBA" id="ARBA00023235"/>
    </source>
</evidence>
<dbReference type="GO" id="GO:0004750">
    <property type="term" value="F:D-ribulose-phosphate 3-epimerase activity"/>
    <property type="evidence" value="ECO:0007669"/>
    <property type="project" value="UniProtKB-EC"/>
</dbReference>
<dbReference type="Pfam" id="PF00834">
    <property type="entry name" value="Ribul_P_3_epim"/>
    <property type="match status" value="1"/>
</dbReference>
<feature type="binding site" evidence="13">
    <location>
        <begin position="244"/>
        <end position="245"/>
    </location>
    <ligand>
        <name>substrate</name>
    </ligand>
</feature>
<evidence type="ECO:0000256" key="10">
    <source>
        <dbReference type="PIRNR" id="PIRNR001461"/>
    </source>
</evidence>
<comment type="similarity">
    <text evidence="6 10">Belongs to the ribulose-phosphate 3-epimerase family.</text>
</comment>
<keyword evidence="10" id="KW-0119">Carbohydrate metabolism</keyword>
<dbReference type="InterPro" id="IPR000056">
    <property type="entry name" value="Ribul_P_3_epim-like"/>
</dbReference>
<evidence type="ECO:0000256" key="5">
    <source>
        <dbReference type="ARBA" id="ARBA00001954"/>
    </source>
</evidence>
<reference evidence="15" key="1">
    <citation type="journal article" date="2019" name="Nat. Commun.">
        <title>Expansion of phycobilisome linker gene families in mesophilic red algae.</title>
        <authorList>
            <person name="Lee J."/>
            <person name="Kim D."/>
            <person name="Bhattacharya D."/>
            <person name="Yoon H.S."/>
        </authorList>
    </citation>
    <scope>NUCLEOTIDE SEQUENCE [LARGE SCALE GENOMIC DNA]</scope>
    <source>
        <strain evidence="15">CCMP 1328</strain>
    </source>
</reference>
<evidence type="ECO:0000256" key="12">
    <source>
        <dbReference type="PIRSR" id="PIRSR001461-2"/>
    </source>
</evidence>
<dbReference type="OrthoDB" id="1927044at2759"/>
<evidence type="ECO:0000313" key="15">
    <source>
        <dbReference type="Proteomes" id="UP000324585"/>
    </source>
</evidence>
<evidence type="ECO:0000256" key="13">
    <source>
        <dbReference type="PIRSR" id="PIRSR001461-3"/>
    </source>
</evidence>
<dbReference type="PIRSF" id="PIRSF001461">
    <property type="entry name" value="RPE"/>
    <property type="match status" value="1"/>
</dbReference>
<dbReference type="PANTHER" id="PTHR11749">
    <property type="entry name" value="RIBULOSE-5-PHOSPHATE-3-EPIMERASE"/>
    <property type="match status" value="1"/>
</dbReference>
<dbReference type="NCBIfam" id="TIGR01163">
    <property type="entry name" value="rpe"/>
    <property type="match status" value="1"/>
</dbReference>
<dbReference type="SUPFAM" id="SSF51366">
    <property type="entry name" value="Ribulose-phoshate binding barrel"/>
    <property type="match status" value="1"/>
</dbReference>
<evidence type="ECO:0000256" key="1">
    <source>
        <dbReference type="ARBA" id="ARBA00001782"/>
    </source>
</evidence>
<feature type="binding site" evidence="12">
    <location>
        <position position="71"/>
    </location>
    <ligand>
        <name>a divalent metal cation</name>
        <dbReference type="ChEBI" id="CHEBI:60240"/>
    </ligand>
</feature>
<dbReference type="InterPro" id="IPR011060">
    <property type="entry name" value="RibuloseP-bd_barrel"/>
</dbReference>
<evidence type="ECO:0000256" key="2">
    <source>
        <dbReference type="ARBA" id="ARBA00001936"/>
    </source>
</evidence>
<gene>
    <name evidence="14" type="ORF">FVE85_1012</name>
</gene>
<sequence>MRWVRRAGEGNENVERSVERVGAGGMALYGKGAVPRDRPQTRIAPSILSADFARLAEECARMVSCGADWLHVDAMDGHFVPNLTLGPPIVKSLRAHTNAYLDCHCMLSDPSFWAEEFAKAGTDGYTFHLEVFAPDGIIDAESEAKTRELCQKVKALGMRPGIALKPATPWTSVKPLVESNDCDFVLVMTVEPGFGGQKFQAEQMAKVKALRQAFPNLDIQVDGGLAPSTVDMAAQAGANVIVAGSAVFGSEKPEEVIRQLRASVDQCATESA</sequence>
<dbReference type="GO" id="GO:0046872">
    <property type="term" value="F:metal ion binding"/>
    <property type="evidence" value="ECO:0007669"/>
    <property type="project" value="UniProtKB-KW"/>
</dbReference>
<dbReference type="CDD" id="cd00429">
    <property type="entry name" value="RPE"/>
    <property type="match status" value="1"/>
</dbReference>
<dbReference type="InterPro" id="IPR026019">
    <property type="entry name" value="Ribul_P_3_epim"/>
</dbReference>
<evidence type="ECO:0000313" key="14">
    <source>
        <dbReference type="EMBL" id="KAA8497283.1"/>
    </source>
</evidence>
<keyword evidence="12" id="KW-0464">Manganese</keyword>
<name>A0A5J4Z2X2_PORPP</name>
<feature type="binding site" evidence="13">
    <location>
        <position position="104"/>
    </location>
    <ligand>
        <name>substrate</name>
    </ligand>
</feature>
<feature type="binding site" evidence="13">
    <location>
        <position position="46"/>
    </location>
    <ligand>
        <name>substrate</name>
    </ligand>
</feature>
<evidence type="ECO:0000256" key="8">
    <source>
        <dbReference type="ARBA" id="ARBA00022723"/>
    </source>
</evidence>